<reference evidence="1 2" key="1">
    <citation type="submission" date="2021-02" db="EMBL/GenBank/DDBJ databases">
        <authorList>
            <person name="Vanwijnsberghe S."/>
        </authorList>
    </citation>
    <scope>NUCLEOTIDE SEQUENCE [LARGE SCALE GENOMIC DNA]</scope>
    <source>
        <strain evidence="1 2">R-69776</strain>
    </source>
</reference>
<evidence type="ECO:0000313" key="2">
    <source>
        <dbReference type="Proteomes" id="UP000673821"/>
    </source>
</evidence>
<dbReference type="EMBL" id="CAJNBH010000036">
    <property type="protein sequence ID" value="CAE6850844.1"/>
    <property type="molecule type" value="Genomic_DNA"/>
</dbReference>
<organism evidence="1 2">
    <name type="scientific">Paraburkholderia nemoris</name>
    <dbReference type="NCBI Taxonomy" id="2793076"/>
    <lineage>
        <taxon>Bacteria</taxon>
        <taxon>Pseudomonadati</taxon>
        <taxon>Pseudomonadota</taxon>
        <taxon>Betaproteobacteria</taxon>
        <taxon>Burkholderiales</taxon>
        <taxon>Burkholderiaceae</taxon>
        <taxon>Paraburkholderia</taxon>
    </lineage>
</organism>
<accession>A0ABM8T1P4</accession>
<name>A0ABM8T1P4_9BURK</name>
<evidence type="ECO:0000313" key="1">
    <source>
        <dbReference type="EMBL" id="CAE6850844.1"/>
    </source>
</evidence>
<proteinExistence type="predicted"/>
<protein>
    <submittedName>
        <fullName evidence="1">Uncharacterized protein</fullName>
    </submittedName>
</protein>
<sequence>MSTLFAAVSCALRPIAGPLHAMFLLGLAMAAVVVDVQALGSDGQRRVPEVVVHQAPVDLLVGHM</sequence>
<dbReference type="Proteomes" id="UP000673821">
    <property type="component" value="Unassembled WGS sequence"/>
</dbReference>
<gene>
    <name evidence="1" type="ORF">R69776_07489</name>
</gene>
<comment type="caution">
    <text evidence="1">The sequence shown here is derived from an EMBL/GenBank/DDBJ whole genome shotgun (WGS) entry which is preliminary data.</text>
</comment>
<keyword evidence="2" id="KW-1185">Reference proteome</keyword>